<name>A0AAD6SGJ0_9AGAR</name>
<evidence type="ECO:0000313" key="2">
    <source>
        <dbReference type="EMBL" id="KAJ7025002.1"/>
    </source>
</evidence>
<dbReference type="Proteomes" id="UP001218188">
    <property type="component" value="Unassembled WGS sequence"/>
</dbReference>
<proteinExistence type="predicted"/>
<evidence type="ECO:0000256" key="1">
    <source>
        <dbReference type="SAM" id="Phobius"/>
    </source>
</evidence>
<gene>
    <name evidence="2" type="ORF">C8F04DRAFT_1191916</name>
</gene>
<feature type="transmembrane region" description="Helical" evidence="1">
    <location>
        <begin position="39"/>
        <end position="58"/>
    </location>
</feature>
<organism evidence="2 3">
    <name type="scientific">Mycena alexandri</name>
    <dbReference type="NCBI Taxonomy" id="1745969"/>
    <lineage>
        <taxon>Eukaryota</taxon>
        <taxon>Fungi</taxon>
        <taxon>Dikarya</taxon>
        <taxon>Basidiomycota</taxon>
        <taxon>Agaricomycotina</taxon>
        <taxon>Agaricomycetes</taxon>
        <taxon>Agaricomycetidae</taxon>
        <taxon>Agaricales</taxon>
        <taxon>Marasmiineae</taxon>
        <taxon>Mycenaceae</taxon>
        <taxon>Mycena</taxon>
    </lineage>
</organism>
<keyword evidence="1" id="KW-0472">Membrane</keyword>
<dbReference type="AlphaFoldDB" id="A0AAD6SGJ0"/>
<protein>
    <submittedName>
        <fullName evidence="2">Uncharacterized protein</fullName>
    </submittedName>
</protein>
<dbReference type="EMBL" id="JARJCM010000161">
    <property type="protein sequence ID" value="KAJ7025002.1"/>
    <property type="molecule type" value="Genomic_DNA"/>
</dbReference>
<reference evidence="2" key="1">
    <citation type="submission" date="2023-03" db="EMBL/GenBank/DDBJ databases">
        <title>Massive genome expansion in bonnet fungi (Mycena s.s.) driven by repeated elements and novel gene families across ecological guilds.</title>
        <authorList>
            <consortium name="Lawrence Berkeley National Laboratory"/>
            <person name="Harder C.B."/>
            <person name="Miyauchi S."/>
            <person name="Viragh M."/>
            <person name="Kuo A."/>
            <person name="Thoen E."/>
            <person name="Andreopoulos B."/>
            <person name="Lu D."/>
            <person name="Skrede I."/>
            <person name="Drula E."/>
            <person name="Henrissat B."/>
            <person name="Morin E."/>
            <person name="Kohler A."/>
            <person name="Barry K."/>
            <person name="LaButti K."/>
            <person name="Morin E."/>
            <person name="Salamov A."/>
            <person name="Lipzen A."/>
            <person name="Mereny Z."/>
            <person name="Hegedus B."/>
            <person name="Baldrian P."/>
            <person name="Stursova M."/>
            <person name="Weitz H."/>
            <person name="Taylor A."/>
            <person name="Grigoriev I.V."/>
            <person name="Nagy L.G."/>
            <person name="Martin F."/>
            <person name="Kauserud H."/>
        </authorList>
    </citation>
    <scope>NUCLEOTIDE SEQUENCE</scope>
    <source>
        <strain evidence="2">CBHHK200</strain>
    </source>
</reference>
<keyword evidence="1" id="KW-0812">Transmembrane</keyword>
<evidence type="ECO:0000313" key="3">
    <source>
        <dbReference type="Proteomes" id="UP001218188"/>
    </source>
</evidence>
<accession>A0AAD6SGJ0</accession>
<keyword evidence="3" id="KW-1185">Reference proteome</keyword>
<comment type="caution">
    <text evidence="2">The sequence shown here is derived from an EMBL/GenBank/DDBJ whole genome shotgun (WGS) entry which is preliminary data.</text>
</comment>
<keyword evidence="1" id="KW-1133">Transmembrane helix</keyword>
<sequence>MNVPVERELLATAGMGNGDGERGRAVVVFASKGSRYQGVWIAAIQITMILLTVLLPVYSASGAPFACAWSSGSPKRGSVTAIFKTVDVFKKKVQFIKSGVPGLK</sequence>